<dbReference type="InterPro" id="IPR012337">
    <property type="entry name" value="RNaseH-like_sf"/>
</dbReference>
<protein>
    <recommendedName>
        <fullName evidence="2">Integrase catalytic domain-containing protein</fullName>
    </recommendedName>
</protein>
<dbReference type="SUPFAM" id="SSF53098">
    <property type="entry name" value="Ribonuclease H-like"/>
    <property type="match status" value="1"/>
</dbReference>
<evidence type="ECO:0000259" key="2">
    <source>
        <dbReference type="PROSITE" id="PS50994"/>
    </source>
</evidence>
<feature type="region of interest" description="Disordered" evidence="1">
    <location>
        <begin position="791"/>
        <end position="811"/>
    </location>
</feature>
<dbReference type="PANTHER" id="PTHR33064">
    <property type="entry name" value="POL PROTEIN"/>
    <property type="match status" value="1"/>
</dbReference>
<dbReference type="Proteomes" id="UP000683360">
    <property type="component" value="Unassembled WGS sequence"/>
</dbReference>
<accession>A0A8S3UHU5</accession>
<dbReference type="Pfam" id="PF17921">
    <property type="entry name" value="Integrase_H2C2"/>
    <property type="match status" value="1"/>
</dbReference>
<keyword evidence="4" id="KW-1185">Reference proteome</keyword>
<evidence type="ECO:0000313" key="4">
    <source>
        <dbReference type="Proteomes" id="UP000683360"/>
    </source>
</evidence>
<reference evidence="3" key="1">
    <citation type="submission" date="2021-03" db="EMBL/GenBank/DDBJ databases">
        <authorList>
            <person name="Bekaert M."/>
        </authorList>
    </citation>
    <scope>NUCLEOTIDE SEQUENCE</scope>
</reference>
<dbReference type="PROSITE" id="PS50994">
    <property type="entry name" value="INTEGRASE"/>
    <property type="match status" value="1"/>
</dbReference>
<feature type="domain" description="Integrase catalytic" evidence="2">
    <location>
        <begin position="559"/>
        <end position="724"/>
    </location>
</feature>
<organism evidence="3 4">
    <name type="scientific">Mytilus edulis</name>
    <name type="common">Blue mussel</name>
    <dbReference type="NCBI Taxonomy" id="6550"/>
    <lineage>
        <taxon>Eukaryota</taxon>
        <taxon>Metazoa</taxon>
        <taxon>Spiralia</taxon>
        <taxon>Lophotrochozoa</taxon>
        <taxon>Mollusca</taxon>
        <taxon>Bivalvia</taxon>
        <taxon>Autobranchia</taxon>
        <taxon>Pteriomorphia</taxon>
        <taxon>Mytilida</taxon>
        <taxon>Mytiloidea</taxon>
        <taxon>Mytilidae</taxon>
        <taxon>Mytilinae</taxon>
        <taxon>Mytilus</taxon>
    </lineage>
</organism>
<dbReference type="SUPFAM" id="SSF56672">
    <property type="entry name" value="DNA/RNA polymerases"/>
    <property type="match status" value="1"/>
</dbReference>
<proteinExistence type="predicted"/>
<dbReference type="InterPro" id="IPR043502">
    <property type="entry name" value="DNA/RNA_pol_sf"/>
</dbReference>
<dbReference type="InterPro" id="IPR041588">
    <property type="entry name" value="Integrase_H2C2"/>
</dbReference>
<dbReference type="PANTHER" id="PTHR33064:SF37">
    <property type="entry name" value="RIBONUCLEASE H"/>
    <property type="match status" value="1"/>
</dbReference>
<dbReference type="OrthoDB" id="6141573at2759"/>
<dbReference type="Gene3D" id="3.30.70.270">
    <property type="match status" value="2"/>
</dbReference>
<dbReference type="Gene3D" id="1.10.340.70">
    <property type="match status" value="1"/>
</dbReference>
<dbReference type="InterPro" id="IPR043128">
    <property type="entry name" value="Rev_trsase/Diguanyl_cyclase"/>
</dbReference>
<dbReference type="Gene3D" id="3.30.420.10">
    <property type="entry name" value="Ribonuclease H-like superfamily/Ribonuclease H"/>
    <property type="match status" value="1"/>
</dbReference>
<dbReference type="InterPro" id="IPR041577">
    <property type="entry name" value="RT_RNaseH_2"/>
</dbReference>
<sequence length="899" mass="100520">MSYVPPKTVRALRSFVGAYNELEDIGVFKKPKDIGVSVEYLNPSFLIKKPNGSFRLVTAFADVGRYSKPQPSLMPDVHSTLRQIAQWKHIVISDLTKSFYQIPLHGDSMKYCGVSTPFCGVRVYVRSAMGMPGSETALEELTCPTNTIIAPKQATILGWIWELGSISASPHRIATLSNCQPPKTVRALRSFVGAYKVLSRVIKNSSGLLSLLENAVAGSESKDTILWTEELNSAFTSAQNALSTNRSIALPRPNDQLWIVTDGALKTCGLGATLYINRNDKRLLAGFFSAKLRQTQRQWLPCEIEVLSIAASIKHFSPYIIQSLSTACVLTDSKPCVQAFEKLCRGEFSSSPRVSTFLSTASRFQVSIRHVSGLAILPSDYSSRNASNCDNPACQICNFIHLQEECVVRHVTTADILNGTVKLPFTSSMLLNQTECSDLRRTVAHLRQGTRPSKKLTNIKDIKPYLNVASLANDGLLVVKRNLPFTPCRELIIVPRQVLNGLITSIHIKLDHPSCHQMKSILQQYFYALDMDNCIESVTSSCHQCVSLLKTPKVREEQNSTDPPETIGSSFAADVLKRERQLVFVLRECVTSYTFTKLLDTERHHDLRDAIIQLLAEVHPLDGPFAVIRTDPASGFKTLVKDELLARQRITIELGRPKNVNKNPVAEKAIQELEDEILRTNPSSLVLTPLTLSFVTARLNTRIRNRGLSAREMWTQRDQFSNNEIPLTDQNLIIAQHEQRLKNHPHSEKTKCPSGKLPVCPDLEIGDIVYLRYCYKVAYEVSQLENIQSLLPHSDDDDDERVNDISSPPSVPVIPKAISDLPTLPSVIPHQNAQLENVEHSLSINSPDINLSNNNCKMDTPEETCIDSKENELNFSSDLISRTDRKRSLPKKFNDYVMY</sequence>
<gene>
    <name evidence="3" type="ORF">MEDL_57909</name>
</gene>
<evidence type="ECO:0000313" key="3">
    <source>
        <dbReference type="EMBL" id="CAG2245922.1"/>
    </source>
</evidence>
<dbReference type="Gene3D" id="3.10.10.10">
    <property type="entry name" value="HIV Type 1 Reverse Transcriptase, subunit A, domain 1"/>
    <property type="match status" value="1"/>
</dbReference>
<dbReference type="InterPro" id="IPR036397">
    <property type="entry name" value="RNaseH_sf"/>
</dbReference>
<dbReference type="GO" id="GO:0015074">
    <property type="term" value="P:DNA integration"/>
    <property type="evidence" value="ECO:0007669"/>
    <property type="project" value="InterPro"/>
</dbReference>
<dbReference type="GO" id="GO:0003676">
    <property type="term" value="F:nucleic acid binding"/>
    <property type="evidence" value="ECO:0007669"/>
    <property type="project" value="InterPro"/>
</dbReference>
<name>A0A8S3UHU5_MYTED</name>
<dbReference type="EMBL" id="CAJPWZ010002803">
    <property type="protein sequence ID" value="CAG2245922.1"/>
    <property type="molecule type" value="Genomic_DNA"/>
</dbReference>
<evidence type="ECO:0000256" key="1">
    <source>
        <dbReference type="SAM" id="MobiDB-lite"/>
    </source>
</evidence>
<dbReference type="AlphaFoldDB" id="A0A8S3UHU5"/>
<dbReference type="InterPro" id="IPR051320">
    <property type="entry name" value="Viral_Replic_Matur_Polypro"/>
</dbReference>
<dbReference type="InterPro" id="IPR001584">
    <property type="entry name" value="Integrase_cat-core"/>
</dbReference>
<dbReference type="Pfam" id="PF17919">
    <property type="entry name" value="RT_RNaseH_2"/>
    <property type="match status" value="1"/>
</dbReference>
<comment type="caution">
    <text evidence="3">The sequence shown here is derived from an EMBL/GenBank/DDBJ whole genome shotgun (WGS) entry which is preliminary data.</text>
</comment>